<comment type="subcellular location">
    <subcellularLocation>
        <location evidence="1">Membrane</location>
        <topology evidence="1">Single-pass membrane protein</topology>
    </subcellularLocation>
</comment>
<feature type="domain" description="Penicillin-binding protein dimerisation" evidence="5">
    <location>
        <begin position="86"/>
        <end position="322"/>
    </location>
</feature>
<dbReference type="InterPro" id="IPR050515">
    <property type="entry name" value="Beta-lactam/transpept"/>
</dbReference>
<evidence type="ECO:0000256" key="3">
    <source>
        <dbReference type="SAM" id="Phobius"/>
    </source>
</evidence>
<keyword evidence="3" id="KW-0812">Transmembrane</keyword>
<dbReference type="InterPro" id="IPR001460">
    <property type="entry name" value="PCN-bd_Tpept"/>
</dbReference>
<keyword evidence="3" id="KW-1133">Transmembrane helix</keyword>
<dbReference type="Pfam" id="PF00905">
    <property type="entry name" value="Transpeptidase"/>
    <property type="match status" value="1"/>
</dbReference>
<name>A0ABS6TAK8_9ENTE</name>
<sequence length="718" mass="78030">MKLSNLLKKIFSPFIKLTRKLADAERKHRGKSKTSHVPFRLNFLFFVIFTLFAILVGRLAYLQIDQKEALTKELDASTSVTVTGSTPRGMIYDAEGNALVSNQSNAAIIYTRGNNTEAADIYQLANRLNELIDMPVNEDLTSRDKKDYYLADPEHLEEAQNNLTNRQKVQSTSDQYSEMVKNVTDEQIDFNEEELKAATIFTNMNAATALNTVFVKNEGVTDEELAVISENASSLNGVSTGWDWSRSYSSNLDSSLRSILGTVSTEKEGLPADEVDEYLKKGYSLNDRVGQSYLEKEYESELQGKKSKTKVNLDKQGNVKSTEEINSGSKGNNLKLTINSTFQQKVEEIVERNYQTLISNGDAQYSPGVYVVVTDPNNGDILSMVGYSHKAGSSDLDEYALGTVNDFFEPGSVVKGATVTAGYEQGVITGNDTLIDEPIKLAGTAIKGSIYNRTSIGNQISTNTVKALEWSSNAYMMKLVLRMLGVEYSYNMTLPQIASTKAAYDKLRNSFAEYGLGVKTGIDLPSEDTGIVRQNFGESTGPGGGNLLDLSFGQYDTYSALQLAQYAATVANGGTRISPHLVSGIYDNSSDGGLGDLEKEITGEALNNVNISAEQMAIIRQGFYQVVHGSDPNTTGTSLRTAALDMSAKTGTAETSVTVNGEVINTINSNLVAYAPSDNPTVSLSVVIPQLTSSHDSTAQTIGREIIDAYAAQFGATQ</sequence>
<dbReference type="PANTHER" id="PTHR30627:SF2">
    <property type="entry name" value="PEPTIDOGLYCAN D,D-TRANSPEPTIDASE MRDA"/>
    <property type="match status" value="1"/>
</dbReference>
<accession>A0ABS6TAK8</accession>
<proteinExistence type="inferred from homology"/>
<keyword evidence="3" id="KW-0472">Membrane</keyword>
<protein>
    <submittedName>
        <fullName evidence="6">Penicillin-binding protein 2</fullName>
    </submittedName>
</protein>
<dbReference type="RefSeq" id="WP_218324987.1">
    <property type="nucleotide sequence ID" value="NZ_JAHUZB010000002.1"/>
</dbReference>
<dbReference type="PANTHER" id="PTHR30627">
    <property type="entry name" value="PEPTIDOGLYCAN D,D-TRANSPEPTIDASE"/>
    <property type="match status" value="1"/>
</dbReference>
<dbReference type="Pfam" id="PF03717">
    <property type="entry name" value="PBP_dimer"/>
    <property type="match status" value="1"/>
</dbReference>
<evidence type="ECO:0000256" key="2">
    <source>
        <dbReference type="ARBA" id="ARBA00007171"/>
    </source>
</evidence>
<dbReference type="InterPro" id="IPR005311">
    <property type="entry name" value="PBP_dimer"/>
</dbReference>
<feature type="transmembrane region" description="Helical" evidence="3">
    <location>
        <begin position="41"/>
        <end position="61"/>
    </location>
</feature>
<keyword evidence="7" id="KW-1185">Reference proteome</keyword>
<evidence type="ECO:0000313" key="6">
    <source>
        <dbReference type="EMBL" id="MBV7389928.1"/>
    </source>
</evidence>
<comment type="caution">
    <text evidence="6">The sequence shown here is derived from an EMBL/GenBank/DDBJ whole genome shotgun (WGS) entry which is preliminary data.</text>
</comment>
<evidence type="ECO:0000313" key="7">
    <source>
        <dbReference type="Proteomes" id="UP000774130"/>
    </source>
</evidence>
<feature type="domain" description="Penicillin-binding protein transpeptidase" evidence="4">
    <location>
        <begin position="370"/>
        <end position="707"/>
    </location>
</feature>
<dbReference type="EMBL" id="JAHUZB010000002">
    <property type="protein sequence ID" value="MBV7389928.1"/>
    <property type="molecule type" value="Genomic_DNA"/>
</dbReference>
<evidence type="ECO:0000259" key="5">
    <source>
        <dbReference type="Pfam" id="PF03717"/>
    </source>
</evidence>
<reference evidence="6 7" key="1">
    <citation type="submission" date="2021-06" db="EMBL/GenBank/DDBJ databases">
        <title>Enterococcus alishanensis sp. nov., a novel lactic acid bacterium isolated from fresh coffee beans.</title>
        <authorList>
            <person name="Chen Y.-S."/>
        </authorList>
    </citation>
    <scope>NUCLEOTIDE SEQUENCE [LARGE SCALE GENOMIC DNA]</scope>
    <source>
        <strain evidence="6 7">ALS3</strain>
    </source>
</reference>
<gene>
    <name evidence="6" type="ORF">KUA55_04490</name>
</gene>
<comment type="similarity">
    <text evidence="2">Belongs to the transpeptidase family.</text>
</comment>
<dbReference type="Proteomes" id="UP000774130">
    <property type="component" value="Unassembled WGS sequence"/>
</dbReference>
<organism evidence="6 7">
    <name type="scientific">Enterococcus alishanensis</name>
    <dbReference type="NCBI Taxonomy" id="1303817"/>
    <lineage>
        <taxon>Bacteria</taxon>
        <taxon>Bacillati</taxon>
        <taxon>Bacillota</taxon>
        <taxon>Bacilli</taxon>
        <taxon>Lactobacillales</taxon>
        <taxon>Enterococcaceae</taxon>
        <taxon>Enterococcus</taxon>
    </lineage>
</organism>
<evidence type="ECO:0000259" key="4">
    <source>
        <dbReference type="Pfam" id="PF00905"/>
    </source>
</evidence>
<evidence type="ECO:0000256" key="1">
    <source>
        <dbReference type="ARBA" id="ARBA00004167"/>
    </source>
</evidence>